<gene>
    <name evidence="1" type="ORF">LOY88_000098</name>
</gene>
<sequence length="274" mass="31463">MDYFCDICGVVDNIQYEYEPYKTVPREPDHEETVEIVCEADPHVHPGDVDILLGQVITPQAGAFMSTTQAMAAMENWSRPENFLRSNARAAERLYRKLYFDQDFQRLPVRIIVLAIFKIMDRIFFAQALWTHVRIGLGNNLGSIKALGETKCGVYPLEIQLSSSDLNCNRKIKSIKRRVDLIVEVLIHEMCHAYLPVTTGRLGHPDIDEYGGKIRDGHGVYFGSLMGFCQKMLDTVGWRVDLSVKGRFRVYKSSSPEWSLRELQTERRTSIRAW</sequence>
<protein>
    <submittedName>
        <fullName evidence="1">Uncharacterized protein</fullName>
    </submittedName>
</protein>
<organism evidence="1">
    <name type="scientific">Ophidiomyces ophidiicola</name>
    <dbReference type="NCBI Taxonomy" id="1387563"/>
    <lineage>
        <taxon>Eukaryota</taxon>
        <taxon>Fungi</taxon>
        <taxon>Dikarya</taxon>
        <taxon>Ascomycota</taxon>
        <taxon>Pezizomycotina</taxon>
        <taxon>Eurotiomycetes</taxon>
        <taxon>Eurotiomycetidae</taxon>
        <taxon>Onygenales</taxon>
        <taxon>Onygenaceae</taxon>
        <taxon>Ophidiomyces</taxon>
    </lineage>
</organism>
<reference evidence="1" key="1">
    <citation type="journal article" date="2022" name="bioRxiv">
        <title>Population genetic analysis of Ophidiomyces ophidiicola, the causative agent of snake fungal disease, indicates recent introductions to the USA.</title>
        <authorList>
            <person name="Ladner J.T."/>
            <person name="Palmer J.M."/>
            <person name="Ettinger C.L."/>
            <person name="Stajich J.E."/>
            <person name="Farrell T.M."/>
            <person name="Glorioso B.M."/>
            <person name="Lawson B."/>
            <person name="Price S.J."/>
            <person name="Stengle A.G."/>
            <person name="Grear D.A."/>
            <person name="Lorch J.M."/>
        </authorList>
    </citation>
    <scope>NUCLEOTIDE SEQUENCE</scope>
    <source>
        <strain evidence="1">NWHC 24266-5</strain>
    </source>
</reference>
<accession>A0ACB8V697</accession>
<proteinExistence type="predicted"/>
<evidence type="ECO:0000313" key="1">
    <source>
        <dbReference type="EMBL" id="KAI2393498.1"/>
    </source>
</evidence>
<name>A0ACB8V697_9EURO</name>
<dbReference type="EMBL" id="JALBCA010000002">
    <property type="protein sequence ID" value="KAI2393498.1"/>
    <property type="molecule type" value="Genomic_DNA"/>
</dbReference>
<comment type="caution">
    <text evidence="1">The sequence shown here is derived from an EMBL/GenBank/DDBJ whole genome shotgun (WGS) entry which is preliminary data.</text>
</comment>